<keyword evidence="1" id="KW-0472">Membrane</keyword>
<name>A0ABZ0ENA9_9BURK</name>
<evidence type="ECO:0000256" key="1">
    <source>
        <dbReference type="SAM" id="Phobius"/>
    </source>
</evidence>
<feature type="transmembrane region" description="Helical" evidence="1">
    <location>
        <begin position="50"/>
        <end position="70"/>
    </location>
</feature>
<keyword evidence="3" id="KW-0808">Transferase</keyword>
<keyword evidence="4" id="KW-1185">Reference proteome</keyword>
<keyword evidence="3" id="KW-0012">Acyltransferase</keyword>
<reference evidence="3 4" key="1">
    <citation type="submission" date="2023-10" db="EMBL/GenBank/DDBJ databases">
        <title>Surface-active antibiotics is a multifunctional adaptation for post-fire microbes.</title>
        <authorList>
            <person name="Liu M.D."/>
            <person name="Du Y."/>
            <person name="Koupaei S.K."/>
            <person name="Kim N.R."/>
            <person name="Zhang W."/>
            <person name="Traxler M.F."/>
        </authorList>
    </citation>
    <scope>NUCLEOTIDE SEQUENCE [LARGE SCALE GENOMIC DNA]</scope>
    <source>
        <strain evidence="3 4">F3</strain>
    </source>
</reference>
<dbReference type="EC" id="2.3.-.-" evidence="3"/>
<feature type="transmembrane region" description="Helical" evidence="1">
    <location>
        <begin position="127"/>
        <end position="148"/>
    </location>
</feature>
<proteinExistence type="predicted"/>
<dbReference type="RefSeq" id="WP_317020911.1">
    <property type="nucleotide sequence ID" value="NZ_CP136513.1"/>
</dbReference>
<dbReference type="InterPro" id="IPR050879">
    <property type="entry name" value="Acyltransferase_3"/>
</dbReference>
<feature type="domain" description="Acyltransferase 3" evidence="2">
    <location>
        <begin position="13"/>
        <end position="306"/>
    </location>
</feature>
<dbReference type="Proteomes" id="UP001302652">
    <property type="component" value="Chromosome 1"/>
</dbReference>
<gene>
    <name evidence="3" type="ORF">RW095_38810</name>
</gene>
<organism evidence="3 4">
    <name type="scientific">Paraburkholderia kirstenboschensis</name>
    <dbReference type="NCBI Taxonomy" id="1245436"/>
    <lineage>
        <taxon>Bacteria</taxon>
        <taxon>Pseudomonadati</taxon>
        <taxon>Pseudomonadota</taxon>
        <taxon>Betaproteobacteria</taxon>
        <taxon>Burkholderiales</taxon>
        <taxon>Burkholderiaceae</taxon>
        <taxon>Paraburkholderia</taxon>
    </lineage>
</organism>
<dbReference type="Pfam" id="PF01757">
    <property type="entry name" value="Acyl_transf_3"/>
    <property type="match status" value="1"/>
</dbReference>
<dbReference type="GO" id="GO:0016746">
    <property type="term" value="F:acyltransferase activity"/>
    <property type="evidence" value="ECO:0007669"/>
    <property type="project" value="UniProtKB-KW"/>
</dbReference>
<feature type="transmembrane region" description="Helical" evidence="1">
    <location>
        <begin position="294"/>
        <end position="317"/>
    </location>
</feature>
<dbReference type="InterPro" id="IPR002656">
    <property type="entry name" value="Acyl_transf_3_dom"/>
</dbReference>
<dbReference type="EMBL" id="CP136513">
    <property type="protein sequence ID" value="WOD18655.1"/>
    <property type="molecule type" value="Genomic_DNA"/>
</dbReference>
<keyword evidence="1" id="KW-1133">Transmembrane helix</keyword>
<keyword evidence="1" id="KW-0812">Transmembrane</keyword>
<evidence type="ECO:0000259" key="2">
    <source>
        <dbReference type="Pfam" id="PF01757"/>
    </source>
</evidence>
<feature type="transmembrane region" description="Helical" evidence="1">
    <location>
        <begin position="82"/>
        <end position="101"/>
    </location>
</feature>
<feature type="transmembrane region" description="Helical" evidence="1">
    <location>
        <begin position="237"/>
        <end position="256"/>
    </location>
</feature>
<accession>A0ABZ0ENA9</accession>
<dbReference type="PANTHER" id="PTHR23028:SF53">
    <property type="entry name" value="ACYL_TRANSF_3 DOMAIN-CONTAINING PROTEIN"/>
    <property type="match status" value="1"/>
</dbReference>
<feature type="transmembrane region" description="Helical" evidence="1">
    <location>
        <begin position="155"/>
        <end position="171"/>
    </location>
</feature>
<sequence length="342" mass="38365">MGDSLHSHQRIGAIQSLRAIAAVLVVFQHVTVYTLYARGLDFAPYLRVDYGRIGVLLFFTISGFVMVGCMDQGKKFLLNRATRIYPGFWAAIALSGILLSSPHFEWHFTLKSAFLIPTTNGNESYKIPYWTLMYEVAFYAFVYALVLLKLTKRSINTVCIAWVMLLIWVSKYTQISLFLPGPMVLLSTANVFFISGILCALHRDALVRIPSIWLAIAALGCWSIGDMWKDPNPMQGNLVLAFAFAATLVLSIKHLNLKPLERLGNFSYGVYLVHVPIALATIDAMKRIAPGTRTSVLCIIVFISAYLGSSIFGFIEYKFHRAVFGRRTRLRKANPQSITNSF</sequence>
<feature type="transmembrane region" description="Helical" evidence="1">
    <location>
        <begin position="263"/>
        <end position="282"/>
    </location>
</feature>
<feature type="transmembrane region" description="Helical" evidence="1">
    <location>
        <begin position="20"/>
        <end position="38"/>
    </location>
</feature>
<dbReference type="PANTHER" id="PTHR23028">
    <property type="entry name" value="ACETYLTRANSFERASE"/>
    <property type="match status" value="1"/>
</dbReference>
<evidence type="ECO:0000313" key="3">
    <source>
        <dbReference type="EMBL" id="WOD18655.1"/>
    </source>
</evidence>
<evidence type="ECO:0000313" key="4">
    <source>
        <dbReference type="Proteomes" id="UP001302652"/>
    </source>
</evidence>
<feature type="transmembrane region" description="Helical" evidence="1">
    <location>
        <begin position="177"/>
        <end position="198"/>
    </location>
</feature>
<protein>
    <submittedName>
        <fullName evidence="3">Acyltransferase</fullName>
        <ecNumber evidence="3">2.3.-.-</ecNumber>
    </submittedName>
</protein>
<feature type="transmembrane region" description="Helical" evidence="1">
    <location>
        <begin position="205"/>
        <end position="225"/>
    </location>
</feature>